<dbReference type="Proteomes" id="UP001500603">
    <property type="component" value="Unassembled WGS sequence"/>
</dbReference>
<accession>A0ABP9K5B8</accession>
<sequence>MSSSAAEGISVTIDQNEFLSDGADTVDAIVTVQTDNDLMVAAPAQERLEILIIDCSGSMKSKNKFAGALRATTAAIDAMPEGTRFAIVEGTAMARLVFPTDVPSLPANADSRAAARRAVDRLRANGGTSMGSWLGQARQLAQKHPGAMAHAILLTDGKNEHEHADALGEEIEKSEGVFTCDCRGVGTDWRVDELRRIATALHGTVDIVADPAELAADFTALLHASMARSIPELTLRVWTPVGATVRFVKQVAPAIEDLTARRVESSAQVGDYPLGAWGVEDRDYHVEVRVEPAAAGREKLAARVSVLAGDQVLGQGLVKAVWTTDTELSTRISRRVAHYTGQAELAEVVQEGLAARKSGDIETATAKLRRAVQLAAESGNDGTAKLLRGVVEVDEQHGTVRLRSGVAAADEMALDARSTKTARVRQED</sequence>
<feature type="domain" description="VWFA" evidence="1">
    <location>
        <begin position="50"/>
        <end position="230"/>
    </location>
</feature>
<dbReference type="Gene3D" id="3.40.50.410">
    <property type="entry name" value="von Willebrand factor, type A domain"/>
    <property type="match status" value="1"/>
</dbReference>
<dbReference type="PANTHER" id="PTHR45737:SF6">
    <property type="entry name" value="VON WILLEBRAND FACTOR A DOMAIN-CONTAINING PROTEIN 5A"/>
    <property type="match status" value="1"/>
</dbReference>
<organism evidence="2 3">
    <name type="scientific">Nocardia callitridis</name>
    <dbReference type="NCBI Taxonomy" id="648753"/>
    <lineage>
        <taxon>Bacteria</taxon>
        <taxon>Bacillati</taxon>
        <taxon>Actinomycetota</taxon>
        <taxon>Actinomycetes</taxon>
        <taxon>Mycobacteriales</taxon>
        <taxon>Nocardiaceae</taxon>
        <taxon>Nocardia</taxon>
    </lineage>
</organism>
<keyword evidence="3" id="KW-1185">Reference proteome</keyword>
<dbReference type="InterPro" id="IPR036465">
    <property type="entry name" value="vWFA_dom_sf"/>
</dbReference>
<dbReference type="Pfam" id="PF18571">
    <property type="entry name" value="VWA_3_C"/>
    <property type="match status" value="1"/>
</dbReference>
<evidence type="ECO:0000259" key="1">
    <source>
        <dbReference type="PROSITE" id="PS50234"/>
    </source>
</evidence>
<dbReference type="SMART" id="SM00327">
    <property type="entry name" value="VWA"/>
    <property type="match status" value="1"/>
</dbReference>
<dbReference type="Gene3D" id="1.20.120.1690">
    <property type="match status" value="1"/>
</dbReference>
<dbReference type="PROSITE" id="PS50234">
    <property type="entry name" value="VWFA"/>
    <property type="match status" value="1"/>
</dbReference>
<reference evidence="3" key="1">
    <citation type="journal article" date="2019" name="Int. J. Syst. Evol. Microbiol.">
        <title>The Global Catalogue of Microorganisms (GCM) 10K type strain sequencing project: providing services to taxonomists for standard genome sequencing and annotation.</title>
        <authorList>
            <consortium name="The Broad Institute Genomics Platform"/>
            <consortium name="The Broad Institute Genome Sequencing Center for Infectious Disease"/>
            <person name="Wu L."/>
            <person name="Ma J."/>
        </authorList>
    </citation>
    <scope>NUCLEOTIDE SEQUENCE [LARGE SCALE GENOMIC DNA]</scope>
    <source>
        <strain evidence="3">JCM 18298</strain>
    </source>
</reference>
<dbReference type="InterPro" id="IPR002035">
    <property type="entry name" value="VWF_A"/>
</dbReference>
<comment type="caution">
    <text evidence="2">The sequence shown here is derived from an EMBL/GenBank/DDBJ whole genome shotgun (WGS) entry which is preliminary data.</text>
</comment>
<dbReference type="SUPFAM" id="SSF53300">
    <property type="entry name" value="vWA-like"/>
    <property type="match status" value="1"/>
</dbReference>
<name>A0ABP9K5B8_9NOCA</name>
<dbReference type="Gene3D" id="2.60.40.3670">
    <property type="match status" value="1"/>
</dbReference>
<proteinExistence type="predicted"/>
<gene>
    <name evidence="2" type="ORF">GCM10023318_20470</name>
</gene>
<evidence type="ECO:0000313" key="2">
    <source>
        <dbReference type="EMBL" id="GAA5050333.1"/>
    </source>
</evidence>
<dbReference type="Pfam" id="PF13768">
    <property type="entry name" value="VWA_3"/>
    <property type="match status" value="1"/>
</dbReference>
<dbReference type="RefSeq" id="WP_345495002.1">
    <property type="nucleotide sequence ID" value="NZ_BAABJM010000002.1"/>
</dbReference>
<dbReference type="EMBL" id="BAABJM010000002">
    <property type="protein sequence ID" value="GAA5050333.1"/>
    <property type="molecule type" value="Genomic_DNA"/>
</dbReference>
<protein>
    <submittedName>
        <fullName evidence="2">VWA domain-containing protein</fullName>
    </submittedName>
</protein>
<dbReference type="InterPro" id="IPR041176">
    <property type="entry name" value="VWA_3_C"/>
</dbReference>
<dbReference type="PANTHER" id="PTHR45737">
    <property type="entry name" value="VON WILLEBRAND FACTOR A DOMAIN-CONTAINING PROTEIN 5A"/>
    <property type="match status" value="1"/>
</dbReference>
<dbReference type="CDD" id="cd00198">
    <property type="entry name" value="vWFA"/>
    <property type="match status" value="1"/>
</dbReference>
<evidence type="ECO:0000313" key="3">
    <source>
        <dbReference type="Proteomes" id="UP001500603"/>
    </source>
</evidence>